<evidence type="ECO:0000313" key="1">
    <source>
        <dbReference type="EMBL" id="MBX55684.1"/>
    </source>
</evidence>
<protein>
    <submittedName>
        <fullName evidence="1">Uncharacterized protein</fullName>
    </submittedName>
</protein>
<dbReference type="EMBL" id="GGEC01075200">
    <property type="protein sequence ID" value="MBX55684.1"/>
    <property type="molecule type" value="Transcribed_RNA"/>
</dbReference>
<organism evidence="1">
    <name type="scientific">Rhizophora mucronata</name>
    <name type="common">Asiatic mangrove</name>
    <dbReference type="NCBI Taxonomy" id="61149"/>
    <lineage>
        <taxon>Eukaryota</taxon>
        <taxon>Viridiplantae</taxon>
        <taxon>Streptophyta</taxon>
        <taxon>Embryophyta</taxon>
        <taxon>Tracheophyta</taxon>
        <taxon>Spermatophyta</taxon>
        <taxon>Magnoliopsida</taxon>
        <taxon>eudicotyledons</taxon>
        <taxon>Gunneridae</taxon>
        <taxon>Pentapetalae</taxon>
        <taxon>rosids</taxon>
        <taxon>fabids</taxon>
        <taxon>Malpighiales</taxon>
        <taxon>Rhizophoraceae</taxon>
        <taxon>Rhizophora</taxon>
    </lineage>
</organism>
<accession>A0A2P2PLQ8</accession>
<name>A0A2P2PLQ8_RHIMU</name>
<sequence>MRFLNLLGVGELSATISISYICDELDLKEKKQTGKLLEFGCALWDFKI</sequence>
<proteinExistence type="predicted"/>
<reference evidence="1" key="1">
    <citation type="submission" date="2018-02" db="EMBL/GenBank/DDBJ databases">
        <title>Rhizophora mucronata_Transcriptome.</title>
        <authorList>
            <person name="Meera S.P."/>
            <person name="Sreeshan A."/>
            <person name="Augustine A."/>
        </authorList>
    </citation>
    <scope>NUCLEOTIDE SEQUENCE</scope>
    <source>
        <tissue evidence="1">Leaf</tissue>
    </source>
</reference>
<dbReference type="AlphaFoldDB" id="A0A2P2PLQ8"/>